<dbReference type="EMBL" id="GEVM01021569">
    <property type="protein sequence ID" value="JAU84369.1"/>
    <property type="molecule type" value="Transcribed_RNA"/>
</dbReference>
<proteinExistence type="predicted"/>
<protein>
    <submittedName>
        <fullName evidence="2">Uncharacterized protein</fullName>
    </submittedName>
</protein>
<dbReference type="AlphaFoldDB" id="A0A1J3IVM7"/>
<accession>A0A1J3IVM7</accession>
<evidence type="ECO:0000313" key="1">
    <source>
        <dbReference type="EMBL" id="JAU54214.1"/>
    </source>
</evidence>
<name>A0A1J3IVM7_NOCCA</name>
<dbReference type="EMBL" id="GEVL01023127">
    <property type="protein sequence ID" value="JAU54214.1"/>
    <property type="molecule type" value="Transcribed_RNA"/>
</dbReference>
<gene>
    <name evidence="1" type="ORF">LE_TR4477_c19_g1_i1_g.14707</name>
    <name evidence="2" type="ORF">MP_TR7939_c16_g1_i1_g.25166</name>
</gene>
<evidence type="ECO:0000313" key="2">
    <source>
        <dbReference type="EMBL" id="JAU84369.1"/>
    </source>
</evidence>
<sequence length="82" mass="9486">MIIGSKKRFGCVIGFIWLSPRTRLTNPRTNMVDESFKREIVTVRRSCQLNFEIGRFTTPCHLSLSQFSNYNPNEFPAENADT</sequence>
<reference evidence="2" key="1">
    <citation type="submission" date="2016-07" db="EMBL/GenBank/DDBJ databases">
        <title>De novo transcriptome assembly of four accessions of the metal hyperaccumulator plant Noccaea caerulescens.</title>
        <authorList>
            <person name="Blande D."/>
            <person name="Halimaa P."/>
            <person name="Tervahauta A.I."/>
            <person name="Aarts M.G."/>
            <person name="Karenlampi S.O."/>
        </authorList>
    </citation>
    <scope>NUCLEOTIDE SEQUENCE</scope>
</reference>
<organism evidence="2">
    <name type="scientific">Noccaea caerulescens</name>
    <name type="common">Alpine penny-cress</name>
    <name type="synonym">Thlaspi caerulescens</name>
    <dbReference type="NCBI Taxonomy" id="107243"/>
    <lineage>
        <taxon>Eukaryota</taxon>
        <taxon>Viridiplantae</taxon>
        <taxon>Streptophyta</taxon>
        <taxon>Embryophyta</taxon>
        <taxon>Tracheophyta</taxon>
        <taxon>Spermatophyta</taxon>
        <taxon>Magnoliopsida</taxon>
        <taxon>eudicotyledons</taxon>
        <taxon>Gunneridae</taxon>
        <taxon>Pentapetalae</taxon>
        <taxon>rosids</taxon>
        <taxon>malvids</taxon>
        <taxon>Brassicales</taxon>
        <taxon>Brassicaceae</taxon>
        <taxon>Coluteocarpeae</taxon>
        <taxon>Noccaea</taxon>
    </lineage>
</organism>